<dbReference type="EMBL" id="JAFIRR010000196">
    <property type="protein sequence ID" value="MCO6419484.1"/>
    <property type="molecule type" value="Genomic_DNA"/>
</dbReference>
<dbReference type="Pfam" id="PF03922">
    <property type="entry name" value="OmpW"/>
    <property type="match status" value="1"/>
</dbReference>
<keyword evidence="4" id="KW-1185">Reference proteome</keyword>
<dbReference type="InterPro" id="IPR005618">
    <property type="entry name" value="OMPW"/>
</dbReference>
<gene>
    <name evidence="3" type="ORF">JYK14_25450</name>
</gene>
<dbReference type="InterPro" id="IPR011250">
    <property type="entry name" value="OMP/PagP_B-barrel"/>
</dbReference>
<comment type="caution">
    <text evidence="3">The sequence shown here is derived from an EMBL/GenBank/DDBJ whole genome shotgun (WGS) entry which is preliminary data.</text>
</comment>
<reference evidence="3 4" key="1">
    <citation type="submission" date="2021-12" db="EMBL/GenBank/DDBJ databases">
        <title>Siccirubricoccus leaddurans sp. nov., a high concentration Zn2+ tolerance bacterium.</title>
        <authorList>
            <person name="Cao Y."/>
        </authorList>
    </citation>
    <scope>NUCLEOTIDE SEQUENCE [LARGE SCALE GENOMIC DNA]</scope>
    <source>
        <strain evidence="3 4">KC 17139</strain>
    </source>
</reference>
<organism evidence="3 4">
    <name type="scientific">Siccirubricoccus soli</name>
    <dbReference type="NCBI Taxonomy" id="2899147"/>
    <lineage>
        <taxon>Bacteria</taxon>
        <taxon>Pseudomonadati</taxon>
        <taxon>Pseudomonadota</taxon>
        <taxon>Alphaproteobacteria</taxon>
        <taxon>Acetobacterales</taxon>
        <taxon>Roseomonadaceae</taxon>
        <taxon>Siccirubricoccus</taxon>
    </lineage>
</organism>
<sequence>MMSRMIRSMLGGAAIAAALAGAAMAEDGVRGKRAGDVVIGFGAIGVLPGNGGGDVSPIGGKVHASNGASPQFDVTYFATPNIAFNLIAATTQHDIQARGSAAGRPLSLGHVWALPPTLTMQYHPFPNARFSPYLGAGLNYTWFYGYGGHRDAIVNRVRVDSAPGFALVVGLDYEIAPNWLANIDVKKIFLRPTASVNSGAVNARVELDPLILGASIRYRF</sequence>
<feature type="signal peptide" evidence="2">
    <location>
        <begin position="1"/>
        <end position="25"/>
    </location>
</feature>
<name>A0ABT1DC24_9PROT</name>
<dbReference type="RefSeq" id="WP_252956165.1">
    <property type="nucleotide sequence ID" value="NZ_JAFIRR010000196.1"/>
</dbReference>
<proteinExistence type="inferred from homology"/>
<dbReference type="Gene3D" id="2.40.160.20">
    <property type="match status" value="1"/>
</dbReference>
<dbReference type="Proteomes" id="UP001523392">
    <property type="component" value="Unassembled WGS sequence"/>
</dbReference>
<protein>
    <submittedName>
        <fullName evidence="3">OmpW family protein</fullName>
    </submittedName>
</protein>
<evidence type="ECO:0000313" key="4">
    <source>
        <dbReference type="Proteomes" id="UP001523392"/>
    </source>
</evidence>
<dbReference type="PANTHER" id="PTHR36920">
    <property type="match status" value="1"/>
</dbReference>
<comment type="similarity">
    <text evidence="1">Belongs to the OmpW/AlkL family.</text>
</comment>
<evidence type="ECO:0000256" key="1">
    <source>
        <dbReference type="ARBA" id="ARBA00009330"/>
    </source>
</evidence>
<dbReference type="PANTHER" id="PTHR36920:SF1">
    <property type="entry name" value="OUTER MEMBRANE PROTEIN W"/>
    <property type="match status" value="1"/>
</dbReference>
<keyword evidence="2" id="KW-0732">Signal</keyword>
<dbReference type="SUPFAM" id="SSF56925">
    <property type="entry name" value="OMPA-like"/>
    <property type="match status" value="1"/>
</dbReference>
<feature type="chain" id="PRO_5046116906" evidence="2">
    <location>
        <begin position="26"/>
        <end position="220"/>
    </location>
</feature>
<accession>A0ABT1DC24</accession>
<evidence type="ECO:0000313" key="3">
    <source>
        <dbReference type="EMBL" id="MCO6419484.1"/>
    </source>
</evidence>
<evidence type="ECO:0000256" key="2">
    <source>
        <dbReference type="SAM" id="SignalP"/>
    </source>
</evidence>